<protein>
    <submittedName>
        <fullName evidence="1">Uncharacterized protein</fullName>
    </submittedName>
</protein>
<reference evidence="1" key="1">
    <citation type="journal article" date="2015" name="Nature">
        <title>Complex archaea that bridge the gap between prokaryotes and eukaryotes.</title>
        <authorList>
            <person name="Spang A."/>
            <person name="Saw J.H."/>
            <person name="Jorgensen S.L."/>
            <person name="Zaremba-Niedzwiedzka K."/>
            <person name="Martijn J."/>
            <person name="Lind A.E."/>
            <person name="van Eijk R."/>
            <person name="Schleper C."/>
            <person name="Guy L."/>
            <person name="Ettema T.J."/>
        </authorList>
    </citation>
    <scope>NUCLEOTIDE SEQUENCE</scope>
</reference>
<gene>
    <name evidence="1" type="ORF">LCGC14_0916530</name>
</gene>
<dbReference type="AlphaFoldDB" id="A0A0F9RYW4"/>
<comment type="caution">
    <text evidence="1">The sequence shown here is derived from an EMBL/GenBank/DDBJ whole genome shotgun (WGS) entry which is preliminary data.</text>
</comment>
<proteinExistence type="predicted"/>
<organism evidence="1">
    <name type="scientific">marine sediment metagenome</name>
    <dbReference type="NCBI Taxonomy" id="412755"/>
    <lineage>
        <taxon>unclassified sequences</taxon>
        <taxon>metagenomes</taxon>
        <taxon>ecological metagenomes</taxon>
    </lineage>
</organism>
<sequence length="76" mass="8627">MTNPIPHCIIEPFYLGDLIWFQQGGRLWAVPRFGRSGYLDGRVGTAPRKVATRVAFKPVHTAMMVLRDNVWTAVRS</sequence>
<evidence type="ECO:0000313" key="1">
    <source>
        <dbReference type="EMBL" id="KKN22318.1"/>
    </source>
</evidence>
<name>A0A0F9RYW4_9ZZZZ</name>
<dbReference type="EMBL" id="LAZR01003072">
    <property type="protein sequence ID" value="KKN22318.1"/>
    <property type="molecule type" value="Genomic_DNA"/>
</dbReference>
<accession>A0A0F9RYW4</accession>